<sequence>MATSQKPVVEDHQAVTSESALSGKPEYPGQTLGLVALILSFFVQVPALIMGILAWVWSNRAGVSNVPAKVAVAVSATLIVIGTLVLIGWIVLVVSTIGQFGGMDGFGRMGPDFFS</sequence>
<keyword evidence="2" id="KW-1133">Transmembrane helix</keyword>
<proteinExistence type="predicted"/>
<feature type="transmembrane region" description="Helical" evidence="2">
    <location>
        <begin position="32"/>
        <end position="58"/>
    </location>
</feature>
<organism evidence="4">
    <name type="scientific">freshwater metagenome</name>
    <dbReference type="NCBI Taxonomy" id="449393"/>
    <lineage>
        <taxon>unclassified sequences</taxon>
        <taxon>metagenomes</taxon>
        <taxon>ecological metagenomes</taxon>
    </lineage>
</organism>
<evidence type="ECO:0000313" key="3">
    <source>
        <dbReference type="EMBL" id="CAB4577298.1"/>
    </source>
</evidence>
<feature type="region of interest" description="Disordered" evidence="1">
    <location>
        <begin position="1"/>
        <end position="26"/>
    </location>
</feature>
<name>A0A6J6JMJ8_9ZZZZ</name>
<evidence type="ECO:0000313" key="4">
    <source>
        <dbReference type="EMBL" id="CAB4638216.1"/>
    </source>
</evidence>
<feature type="transmembrane region" description="Helical" evidence="2">
    <location>
        <begin position="70"/>
        <end position="94"/>
    </location>
</feature>
<dbReference type="EMBL" id="CAEZTM010000057">
    <property type="protein sequence ID" value="CAB4577298.1"/>
    <property type="molecule type" value="Genomic_DNA"/>
</dbReference>
<keyword evidence="2" id="KW-0812">Transmembrane</keyword>
<keyword evidence="2" id="KW-0472">Membrane</keyword>
<gene>
    <name evidence="3" type="ORF">UFOPK1684_01129</name>
    <name evidence="4" type="ORF">UFOPK2158_00341</name>
</gene>
<evidence type="ECO:0000256" key="1">
    <source>
        <dbReference type="SAM" id="MobiDB-lite"/>
    </source>
</evidence>
<protein>
    <submittedName>
        <fullName evidence="4">Unannotated protein</fullName>
    </submittedName>
</protein>
<dbReference type="EMBL" id="CAEZVY010000023">
    <property type="protein sequence ID" value="CAB4638216.1"/>
    <property type="molecule type" value="Genomic_DNA"/>
</dbReference>
<dbReference type="AlphaFoldDB" id="A0A6J6JMJ8"/>
<reference evidence="4" key="1">
    <citation type="submission" date="2020-05" db="EMBL/GenBank/DDBJ databases">
        <authorList>
            <person name="Chiriac C."/>
            <person name="Salcher M."/>
            <person name="Ghai R."/>
            <person name="Kavagutti S V."/>
        </authorList>
    </citation>
    <scope>NUCLEOTIDE SEQUENCE</scope>
</reference>
<accession>A0A6J6JMJ8</accession>
<evidence type="ECO:0000256" key="2">
    <source>
        <dbReference type="SAM" id="Phobius"/>
    </source>
</evidence>